<dbReference type="PANTHER" id="PTHR30033">
    <property type="entry name" value="FLAGELLAR HOOK-ASSOCIATED PROTEIN 1"/>
    <property type="match status" value="1"/>
</dbReference>
<dbReference type="Pfam" id="PF22638">
    <property type="entry name" value="FlgK_D1"/>
    <property type="match status" value="1"/>
</dbReference>
<evidence type="ECO:0000313" key="11">
    <source>
        <dbReference type="EMBL" id="ADR18131.1"/>
    </source>
</evidence>
<reference evidence="11 12" key="2">
    <citation type="journal article" date="2011" name="Stand. Genomic Sci.">
        <title>Complete genome sequence of Calditerrivibrio nitroreducens type strain (Yu37-1).</title>
        <authorList>
            <person name="Pitluck S."/>
            <person name="Sikorski J."/>
            <person name="Zeytun A."/>
            <person name="Lapidus A."/>
            <person name="Nolan M."/>
            <person name="Lucas S."/>
            <person name="Hammon N."/>
            <person name="Deshpande S."/>
            <person name="Cheng J.F."/>
            <person name="Tapia R."/>
            <person name="Han C."/>
            <person name="Goodwin L."/>
            <person name="Liolios K."/>
            <person name="Pagani I."/>
            <person name="Ivanova N."/>
            <person name="Mavromatis K."/>
            <person name="Pati A."/>
            <person name="Chen A."/>
            <person name="Palaniappan K."/>
            <person name="Hauser L."/>
            <person name="Chang Y.J."/>
            <person name="Jeffries C.D."/>
            <person name="Detter J.C."/>
            <person name="Brambilla E."/>
            <person name="Djao O.D."/>
            <person name="Rohde M."/>
            <person name="Spring S."/>
            <person name="Goker M."/>
            <person name="Woyke T."/>
            <person name="Bristow J."/>
            <person name="Eisen J.A."/>
            <person name="Markowitz V."/>
            <person name="Hugenholtz P."/>
            <person name="Kyrpides N.C."/>
            <person name="Klenk H.P."/>
            <person name="Land M."/>
        </authorList>
    </citation>
    <scope>NUCLEOTIDE SEQUENCE [LARGE SCALE GENOMIC DNA]</scope>
    <source>
        <strain evidence="12">DSM 19672 / NBRC 101217 / Yu37-1</strain>
    </source>
</reference>
<dbReference type="PRINTS" id="PR01005">
    <property type="entry name" value="FLGHOOKAP1"/>
</dbReference>
<dbReference type="InterPro" id="IPR001444">
    <property type="entry name" value="Flag_bb_rod_N"/>
</dbReference>
<keyword evidence="11" id="KW-0282">Flagellum</keyword>
<keyword evidence="6 7" id="KW-0975">Bacterial flagellum</keyword>
<keyword evidence="5 7" id="KW-0964">Secreted</keyword>
<reference key="1">
    <citation type="submission" date="2010-11" db="EMBL/GenBank/DDBJ databases">
        <title>The complete genome of chromosome of Calditerrivibrio nitroreducens DSM 19672.</title>
        <authorList>
            <consortium name="US DOE Joint Genome Institute (JGI-PGF)"/>
            <person name="Lucas S."/>
            <person name="Copeland A."/>
            <person name="Lapidus A."/>
            <person name="Bruce D."/>
            <person name="Goodwin L."/>
            <person name="Pitluck S."/>
            <person name="Kyrpides N."/>
            <person name="Mavromatis K."/>
            <person name="Ivanova N."/>
            <person name="Mikhailova N."/>
            <person name="Zeytun A."/>
            <person name="Brettin T."/>
            <person name="Detter J.C."/>
            <person name="Tapia R."/>
            <person name="Han C."/>
            <person name="Land M."/>
            <person name="Hauser L."/>
            <person name="Markowitz V."/>
            <person name="Cheng J.-F."/>
            <person name="Hugenholtz P."/>
            <person name="Woyke T."/>
            <person name="Wu D."/>
            <person name="Spring S."/>
            <person name="Schroeder M."/>
            <person name="Brambilla E."/>
            <person name="Klenk H.-P."/>
            <person name="Eisen J.A."/>
        </authorList>
    </citation>
    <scope>NUCLEOTIDE SEQUENCE [LARGE SCALE GENOMIC DNA]</scope>
    <source>
        <strain>DSM 19672</strain>
    </source>
</reference>
<dbReference type="eggNOG" id="COG1256">
    <property type="taxonomic scope" value="Bacteria"/>
</dbReference>
<evidence type="ECO:0000259" key="8">
    <source>
        <dbReference type="Pfam" id="PF00460"/>
    </source>
</evidence>
<evidence type="ECO:0000259" key="10">
    <source>
        <dbReference type="Pfam" id="PF22638"/>
    </source>
</evidence>
<dbReference type="SUPFAM" id="SSF64518">
    <property type="entry name" value="Phase 1 flagellin"/>
    <property type="match status" value="1"/>
</dbReference>
<dbReference type="GO" id="GO:0009424">
    <property type="term" value="C:bacterial-type flagellum hook"/>
    <property type="evidence" value="ECO:0007669"/>
    <property type="project" value="UniProtKB-UniRule"/>
</dbReference>
<keyword evidence="11" id="KW-0966">Cell projection</keyword>
<dbReference type="RefSeq" id="WP_013450348.1">
    <property type="nucleotide sequence ID" value="NC_014758.1"/>
</dbReference>
<dbReference type="KEGG" id="cni:Calni_0218"/>
<feature type="domain" description="Flagellar basal body rod protein N-terminal" evidence="8">
    <location>
        <begin position="8"/>
        <end position="37"/>
    </location>
</feature>
<dbReference type="HOGENOM" id="CLU_012762_1_3_0"/>
<evidence type="ECO:0000256" key="7">
    <source>
        <dbReference type="RuleBase" id="RU362065"/>
    </source>
</evidence>
<dbReference type="InterPro" id="IPR002371">
    <property type="entry name" value="FlgK"/>
</dbReference>
<dbReference type="Pfam" id="PF00460">
    <property type="entry name" value="Flg_bb_rod"/>
    <property type="match status" value="1"/>
</dbReference>
<dbReference type="STRING" id="768670.Calni_0218"/>
<dbReference type="InterPro" id="IPR053927">
    <property type="entry name" value="FlgK_helical"/>
</dbReference>
<evidence type="ECO:0000256" key="4">
    <source>
        <dbReference type="ARBA" id="ARBA00016244"/>
    </source>
</evidence>
<evidence type="ECO:0000256" key="5">
    <source>
        <dbReference type="ARBA" id="ARBA00022525"/>
    </source>
</evidence>
<evidence type="ECO:0000256" key="6">
    <source>
        <dbReference type="ARBA" id="ARBA00023143"/>
    </source>
</evidence>
<accession>E4TJG9</accession>
<evidence type="ECO:0000256" key="3">
    <source>
        <dbReference type="ARBA" id="ARBA00009677"/>
    </source>
</evidence>
<comment type="similarity">
    <text evidence="3 7">Belongs to the flagella basal body rod proteins family.</text>
</comment>
<dbReference type="GO" id="GO:0005198">
    <property type="term" value="F:structural molecule activity"/>
    <property type="evidence" value="ECO:0007669"/>
    <property type="project" value="UniProtKB-UniRule"/>
</dbReference>
<dbReference type="eggNOG" id="COG4786">
    <property type="taxonomic scope" value="Bacteria"/>
</dbReference>
<evidence type="ECO:0000313" key="12">
    <source>
        <dbReference type="Proteomes" id="UP000007039"/>
    </source>
</evidence>
<dbReference type="Proteomes" id="UP000007039">
    <property type="component" value="Chromosome"/>
</dbReference>
<evidence type="ECO:0000259" key="9">
    <source>
        <dbReference type="Pfam" id="PF06429"/>
    </source>
</evidence>
<dbReference type="GO" id="GO:0005576">
    <property type="term" value="C:extracellular region"/>
    <property type="evidence" value="ECO:0007669"/>
    <property type="project" value="UniProtKB-SubCell"/>
</dbReference>
<feature type="domain" description="Flagellar basal-body/hook protein C-terminal" evidence="9">
    <location>
        <begin position="539"/>
        <end position="575"/>
    </location>
</feature>
<feature type="domain" description="Flagellar hook-associated protein FlgK helical" evidence="10">
    <location>
        <begin position="102"/>
        <end position="328"/>
    </location>
</feature>
<gene>
    <name evidence="7" type="primary">flgK</name>
    <name evidence="11" type="ordered locus">Calni_0218</name>
</gene>
<proteinExistence type="inferred from homology"/>
<sequence>MANIFGILHTGVSGLYVAQSGIDVTGHNIANLNTEGYSRQRVIITTESPLNVRPGPFGRGAKLDAVVRTYDDVLAKTLRNETSSLNYWENLRTSMDNIKIYFNELESGSGLGDNLKEYFNAWSDLSNTAPDNSDESYVKRRTLIEKATTLTMKIRESYNNLEGIRRQNDQNIKNKIEKINDLAKNIAFLNYQVAKSESGGNIANDLRDKRDKLLDDLSKEVNFVSSEQSNGQISVFIGGIAIVDSSESNKLFAVENPNNNDHFDIYWGAGGIDKPQINITDKIIGGAIYGEIKTRDSYIGKYTAQLDELASSLIVSTNQLHSIGQGLKRFDQITSNNGVINPSYKFNENTGKFNYPINKGTFRIALYNSENQVENYYDIDVDPEKDSLNSIILKISSADGDPSGGKIQAFLSENNTIKITVADGYTFTFKEDTSNFLVASGLNSFFKGTSAKDIDLSSLVKNDSGFIATSLTGEPGDNQNALNISNIKYKPLSNNVTIDEFYTTFVSLIGSDKAQVDTFYDTKKNVVQELKLKLDQIQGVSMDEEYTNMIKFQKAYEANARFITAVDQMIDKLINGTGLAGR</sequence>
<comment type="subcellular location">
    <subcellularLocation>
        <location evidence="1 7">Bacterial flagellum</location>
    </subcellularLocation>
    <subcellularLocation>
        <location evidence="2 7">Secreted</location>
    </subcellularLocation>
</comment>
<keyword evidence="11" id="KW-0969">Cilium</keyword>
<dbReference type="OrthoDB" id="9802553at2"/>
<keyword evidence="12" id="KW-1185">Reference proteome</keyword>
<dbReference type="EMBL" id="CP002347">
    <property type="protein sequence ID" value="ADR18131.1"/>
    <property type="molecule type" value="Genomic_DNA"/>
</dbReference>
<dbReference type="Pfam" id="PF06429">
    <property type="entry name" value="Flg_bbr_C"/>
    <property type="match status" value="1"/>
</dbReference>
<organism evidence="11 12">
    <name type="scientific">Calditerrivibrio nitroreducens (strain DSM 19672 / NBRC 101217 / Yu37-1)</name>
    <dbReference type="NCBI Taxonomy" id="768670"/>
    <lineage>
        <taxon>Bacteria</taxon>
        <taxon>Pseudomonadati</taxon>
        <taxon>Deferribacterota</taxon>
        <taxon>Deferribacteres</taxon>
        <taxon>Deferribacterales</taxon>
        <taxon>Calditerrivibrionaceae</taxon>
    </lineage>
</organism>
<dbReference type="GO" id="GO:0044780">
    <property type="term" value="P:bacterial-type flagellum assembly"/>
    <property type="evidence" value="ECO:0007669"/>
    <property type="project" value="InterPro"/>
</dbReference>
<evidence type="ECO:0000256" key="2">
    <source>
        <dbReference type="ARBA" id="ARBA00004613"/>
    </source>
</evidence>
<evidence type="ECO:0000256" key="1">
    <source>
        <dbReference type="ARBA" id="ARBA00004365"/>
    </source>
</evidence>
<dbReference type="NCBIfam" id="TIGR02492">
    <property type="entry name" value="flgK_ends"/>
    <property type="match status" value="1"/>
</dbReference>
<name>E4TJG9_CALNY</name>
<dbReference type="AlphaFoldDB" id="E4TJG9"/>
<protein>
    <recommendedName>
        <fullName evidence="4 7">Flagellar hook-associated protein 1</fullName>
        <shortName evidence="7">HAP1</shortName>
    </recommendedName>
</protein>
<dbReference type="InterPro" id="IPR010930">
    <property type="entry name" value="Flg_bb/hook_C_dom"/>
</dbReference>
<dbReference type="PANTHER" id="PTHR30033:SF1">
    <property type="entry name" value="FLAGELLAR HOOK-ASSOCIATED PROTEIN 1"/>
    <property type="match status" value="1"/>
</dbReference>